<accession>A0A3P7QTJ9</accession>
<evidence type="ECO:0000256" key="1">
    <source>
        <dbReference type="SAM" id="MobiDB-lite"/>
    </source>
</evidence>
<keyword evidence="3" id="KW-1185">Reference proteome</keyword>
<dbReference type="Proteomes" id="UP000281553">
    <property type="component" value="Unassembled WGS sequence"/>
</dbReference>
<name>A0A3P7QTJ9_DIBLA</name>
<sequence length="75" mass="8360">MSHDAFPSLAAAERDEVVLFYFKRAWAPKMYAISTVSSPGDLKEAILRASRMLQPDPSQPDGPTPREAWQSHSSQ</sequence>
<protein>
    <submittedName>
        <fullName evidence="2">Uncharacterized protein</fullName>
    </submittedName>
</protein>
<feature type="region of interest" description="Disordered" evidence="1">
    <location>
        <begin position="51"/>
        <end position="75"/>
    </location>
</feature>
<gene>
    <name evidence="2" type="ORF">DILT_LOCUS16453</name>
</gene>
<dbReference type="EMBL" id="UYRU01084889">
    <property type="protein sequence ID" value="VDN34206.1"/>
    <property type="molecule type" value="Genomic_DNA"/>
</dbReference>
<evidence type="ECO:0000313" key="2">
    <source>
        <dbReference type="EMBL" id="VDN34206.1"/>
    </source>
</evidence>
<dbReference type="AlphaFoldDB" id="A0A3P7QTJ9"/>
<organism evidence="2 3">
    <name type="scientific">Dibothriocephalus latus</name>
    <name type="common">Fish tapeworm</name>
    <name type="synonym">Diphyllobothrium latum</name>
    <dbReference type="NCBI Taxonomy" id="60516"/>
    <lineage>
        <taxon>Eukaryota</taxon>
        <taxon>Metazoa</taxon>
        <taxon>Spiralia</taxon>
        <taxon>Lophotrochozoa</taxon>
        <taxon>Platyhelminthes</taxon>
        <taxon>Cestoda</taxon>
        <taxon>Eucestoda</taxon>
        <taxon>Diphyllobothriidea</taxon>
        <taxon>Diphyllobothriidae</taxon>
        <taxon>Dibothriocephalus</taxon>
    </lineage>
</organism>
<evidence type="ECO:0000313" key="3">
    <source>
        <dbReference type="Proteomes" id="UP000281553"/>
    </source>
</evidence>
<dbReference type="OrthoDB" id="6298810at2759"/>
<reference evidence="2 3" key="1">
    <citation type="submission" date="2018-11" db="EMBL/GenBank/DDBJ databases">
        <authorList>
            <consortium name="Pathogen Informatics"/>
        </authorList>
    </citation>
    <scope>NUCLEOTIDE SEQUENCE [LARGE SCALE GENOMIC DNA]</scope>
</reference>
<proteinExistence type="predicted"/>